<dbReference type="AlphaFoldDB" id="A0A1I6PBD6"/>
<gene>
    <name evidence="2" type="ORF">SAMN05444972_101480</name>
</gene>
<dbReference type="SUPFAM" id="SSF55174">
    <property type="entry name" value="Alpha-L RNA-binding motif"/>
    <property type="match status" value="1"/>
</dbReference>
<protein>
    <submittedName>
        <fullName evidence="2">S4 domain protein YaaA</fullName>
    </submittedName>
</protein>
<reference evidence="3" key="1">
    <citation type="submission" date="2016-10" db="EMBL/GenBank/DDBJ databases">
        <authorList>
            <person name="Varghese N."/>
            <person name="Submissions S."/>
        </authorList>
    </citation>
    <scope>NUCLEOTIDE SEQUENCE [LARGE SCALE GENOMIC DNA]</scope>
    <source>
        <strain evidence="3">DSM 45789</strain>
    </source>
</reference>
<dbReference type="InterPro" id="IPR014330">
    <property type="entry name" value="RNA-bd_S4-rel_YaaA"/>
</dbReference>
<sequence length="71" mass="8006">MQTVSIHTDMITLGQLLKKLELVQTGGHAKIFLAETPILVNGEEESRRGRKLYPQDTVEIEGMAPFRLIRS</sequence>
<evidence type="ECO:0000313" key="2">
    <source>
        <dbReference type="EMBL" id="SFS37479.1"/>
    </source>
</evidence>
<keyword evidence="1" id="KW-0694">RNA-binding</keyword>
<accession>A0A1I6PBD6</accession>
<dbReference type="EMBL" id="FPAA01000001">
    <property type="protein sequence ID" value="SFS37479.1"/>
    <property type="molecule type" value="Genomic_DNA"/>
</dbReference>
<evidence type="ECO:0000256" key="1">
    <source>
        <dbReference type="PROSITE-ProRule" id="PRU00182"/>
    </source>
</evidence>
<dbReference type="Proteomes" id="UP000198660">
    <property type="component" value="Unassembled WGS sequence"/>
</dbReference>
<dbReference type="PROSITE" id="PS50889">
    <property type="entry name" value="S4"/>
    <property type="match status" value="1"/>
</dbReference>
<dbReference type="RefSeq" id="WP_091833265.1">
    <property type="nucleotide sequence ID" value="NZ_FPAA01000001.1"/>
</dbReference>
<dbReference type="NCBIfam" id="TIGR02988">
    <property type="entry name" value="YaaA_near_RecF"/>
    <property type="match status" value="1"/>
</dbReference>
<name>A0A1I6PBD6_9BACL</name>
<dbReference type="InterPro" id="IPR036986">
    <property type="entry name" value="S4_RNA-bd_sf"/>
</dbReference>
<evidence type="ECO:0000313" key="3">
    <source>
        <dbReference type="Proteomes" id="UP000198660"/>
    </source>
</evidence>
<dbReference type="Gene3D" id="3.10.290.10">
    <property type="entry name" value="RNA-binding S4 domain"/>
    <property type="match status" value="1"/>
</dbReference>
<proteinExistence type="predicted"/>
<dbReference type="Pfam" id="PF13275">
    <property type="entry name" value="S4_2"/>
    <property type="match status" value="1"/>
</dbReference>
<organism evidence="2 3">
    <name type="scientific">Marininema halotolerans</name>
    <dbReference type="NCBI Taxonomy" id="1155944"/>
    <lineage>
        <taxon>Bacteria</taxon>
        <taxon>Bacillati</taxon>
        <taxon>Bacillota</taxon>
        <taxon>Bacilli</taxon>
        <taxon>Bacillales</taxon>
        <taxon>Thermoactinomycetaceae</taxon>
        <taxon>Marininema</taxon>
    </lineage>
</organism>
<dbReference type="GO" id="GO:0003723">
    <property type="term" value="F:RNA binding"/>
    <property type="evidence" value="ECO:0007669"/>
    <property type="project" value="UniProtKB-KW"/>
</dbReference>
<dbReference type="OrthoDB" id="9811532at2"/>
<keyword evidence="3" id="KW-1185">Reference proteome</keyword>